<evidence type="ECO:0000256" key="3">
    <source>
        <dbReference type="ARBA" id="ARBA00022525"/>
    </source>
</evidence>
<dbReference type="GO" id="GO:0006508">
    <property type="term" value="P:proteolysis"/>
    <property type="evidence" value="ECO:0007669"/>
    <property type="project" value="UniProtKB-KW"/>
</dbReference>
<evidence type="ECO:0000256" key="2">
    <source>
        <dbReference type="ARBA" id="ARBA00009431"/>
    </source>
</evidence>
<dbReference type="GO" id="GO:0005773">
    <property type="term" value="C:vacuole"/>
    <property type="evidence" value="ECO:0007669"/>
    <property type="project" value="TreeGrafter"/>
</dbReference>
<dbReference type="EMBL" id="CP144694">
    <property type="protein sequence ID" value="WVZ01833.1"/>
    <property type="molecule type" value="Genomic_DNA"/>
</dbReference>
<accession>A0AAQ3RQT9</accession>
<dbReference type="InterPro" id="IPR018202">
    <property type="entry name" value="Ser_caboxypep_ser_AS"/>
</dbReference>
<dbReference type="EC" id="3.4.16.-" evidence="4"/>
<dbReference type="GO" id="GO:0005576">
    <property type="term" value="C:extracellular region"/>
    <property type="evidence" value="ECO:0007669"/>
    <property type="project" value="UniProtKB-SubCell"/>
</dbReference>
<dbReference type="Pfam" id="PF00450">
    <property type="entry name" value="Peptidase_S10"/>
    <property type="match status" value="2"/>
</dbReference>
<dbReference type="Gene3D" id="3.40.50.1820">
    <property type="entry name" value="alpha/beta hydrolase"/>
    <property type="match status" value="1"/>
</dbReference>
<comment type="similarity">
    <text evidence="2 4">Belongs to the peptidase S10 family.</text>
</comment>
<dbReference type="InterPro" id="IPR001563">
    <property type="entry name" value="Peptidase_S10"/>
</dbReference>
<gene>
    <name evidence="5" type="ORF">V8G54_022639</name>
</gene>
<dbReference type="AlphaFoldDB" id="A0AAQ3RQT9"/>
<dbReference type="SUPFAM" id="SSF53474">
    <property type="entry name" value="alpha/beta-Hydrolases"/>
    <property type="match status" value="1"/>
</dbReference>
<keyword evidence="4" id="KW-0121">Carboxypeptidase</keyword>
<dbReference type="PANTHER" id="PTHR11802:SF488">
    <property type="entry name" value="CARBOXYPEPTIDASE"/>
    <property type="match status" value="1"/>
</dbReference>
<sequence>MQELGPFRVNSDGKTLHTNSFSWNRVANVLFLESPAGVGFSYSNKSTDYATNGDKKTAADNYLFLVNWLERFPEYKNRDFFIAGESYAGHYVPQLAHTILHHNKKANKAIINFKGILIGNAVINEETDSSGLYDFLASHAIISDEAAYISKACDSSSKIASSQCDAAETEIVTDPCSEYYVHAYINRKDVQEALHANVTNLKYDWEPCSEVITKWVDSASTVLPILHELLNNGLRVWIFSGDTDGRVPITSTKYSVKKMELPVEKVWHPWFSHGEVGGFAEVYKGGLTLATVREAGHQVPSYQPARALTLIKYFLDGTPLPGPPKRHT</sequence>
<reference evidence="5 6" key="1">
    <citation type="journal article" date="2023" name="Life. Sci Alliance">
        <title>Evolutionary insights into 3D genome organization and epigenetic landscape of Vigna mungo.</title>
        <authorList>
            <person name="Junaid A."/>
            <person name="Singh B."/>
            <person name="Bhatia S."/>
        </authorList>
    </citation>
    <scope>NUCLEOTIDE SEQUENCE [LARGE SCALE GENOMIC DNA]</scope>
    <source>
        <strain evidence="5">Urdbean</strain>
    </source>
</reference>
<protein>
    <recommendedName>
        <fullName evidence="4">Carboxypeptidase</fullName>
        <ecNumber evidence="4">3.4.16.-</ecNumber>
    </recommendedName>
</protein>
<evidence type="ECO:0000313" key="6">
    <source>
        <dbReference type="Proteomes" id="UP001374535"/>
    </source>
</evidence>
<keyword evidence="4" id="KW-0645">Protease</keyword>
<dbReference type="Proteomes" id="UP001374535">
    <property type="component" value="Chromosome 7"/>
</dbReference>
<organism evidence="5 6">
    <name type="scientific">Vigna mungo</name>
    <name type="common">Black gram</name>
    <name type="synonym">Phaseolus mungo</name>
    <dbReference type="NCBI Taxonomy" id="3915"/>
    <lineage>
        <taxon>Eukaryota</taxon>
        <taxon>Viridiplantae</taxon>
        <taxon>Streptophyta</taxon>
        <taxon>Embryophyta</taxon>
        <taxon>Tracheophyta</taxon>
        <taxon>Spermatophyta</taxon>
        <taxon>Magnoliopsida</taxon>
        <taxon>eudicotyledons</taxon>
        <taxon>Gunneridae</taxon>
        <taxon>Pentapetalae</taxon>
        <taxon>rosids</taxon>
        <taxon>fabids</taxon>
        <taxon>Fabales</taxon>
        <taxon>Fabaceae</taxon>
        <taxon>Papilionoideae</taxon>
        <taxon>50 kb inversion clade</taxon>
        <taxon>NPAAA clade</taxon>
        <taxon>indigoferoid/millettioid clade</taxon>
        <taxon>Phaseoleae</taxon>
        <taxon>Vigna</taxon>
    </lineage>
</organism>
<dbReference type="PROSITE" id="PS00131">
    <property type="entry name" value="CARBOXYPEPT_SER_SER"/>
    <property type="match status" value="1"/>
</dbReference>
<dbReference type="InterPro" id="IPR029058">
    <property type="entry name" value="AB_hydrolase_fold"/>
</dbReference>
<keyword evidence="3" id="KW-0964">Secreted</keyword>
<name>A0AAQ3RQT9_VIGMU</name>
<dbReference type="GO" id="GO:0004185">
    <property type="term" value="F:serine-type carboxypeptidase activity"/>
    <property type="evidence" value="ECO:0007669"/>
    <property type="project" value="UniProtKB-UniRule"/>
</dbReference>
<dbReference type="PRINTS" id="PR00724">
    <property type="entry name" value="CRBOXYPTASEC"/>
</dbReference>
<keyword evidence="6" id="KW-1185">Reference proteome</keyword>
<proteinExistence type="inferred from homology"/>
<comment type="subcellular location">
    <subcellularLocation>
        <location evidence="1">Secreted</location>
    </subcellularLocation>
</comment>
<dbReference type="PANTHER" id="PTHR11802">
    <property type="entry name" value="SERINE PROTEASE FAMILY S10 SERINE CARBOXYPEPTIDASE"/>
    <property type="match status" value="1"/>
</dbReference>
<keyword evidence="4" id="KW-0378">Hydrolase</keyword>
<evidence type="ECO:0000313" key="5">
    <source>
        <dbReference type="EMBL" id="WVZ01833.1"/>
    </source>
</evidence>
<evidence type="ECO:0000256" key="1">
    <source>
        <dbReference type="ARBA" id="ARBA00004613"/>
    </source>
</evidence>
<evidence type="ECO:0000256" key="4">
    <source>
        <dbReference type="RuleBase" id="RU361156"/>
    </source>
</evidence>